<reference evidence="4 5" key="1">
    <citation type="submission" date="2023-06" db="EMBL/GenBank/DDBJ databases">
        <title>Sporosarcina sp. nov., isolated from Korean traditional fermented seafood 'Jeotgal'.</title>
        <authorList>
            <person name="Yang A.I."/>
            <person name="Shin N.-R."/>
        </authorList>
    </citation>
    <scope>NUCLEOTIDE SEQUENCE [LARGE SCALE GENOMIC DNA]</scope>
    <source>
        <strain evidence="4 5">KCTC13119</strain>
    </source>
</reference>
<comment type="caution">
    <text evidence="4">The sequence shown here is derived from an EMBL/GenBank/DDBJ whole genome shotgun (WGS) entry which is preliminary data.</text>
</comment>
<feature type="transmembrane region" description="Helical" evidence="1">
    <location>
        <begin position="6"/>
        <end position="24"/>
    </location>
</feature>
<feature type="transmembrane region" description="Helical" evidence="1">
    <location>
        <begin position="235"/>
        <end position="256"/>
    </location>
</feature>
<accession>A0ABU4GBE1</accession>
<evidence type="ECO:0000313" key="4">
    <source>
        <dbReference type="EMBL" id="MDW0112912.1"/>
    </source>
</evidence>
<feature type="transmembrane region" description="Helical" evidence="1">
    <location>
        <begin position="348"/>
        <end position="366"/>
    </location>
</feature>
<name>A0ABU4GBE1_9BACL</name>
<dbReference type="InterPro" id="IPR012867">
    <property type="entry name" value="DUF1648"/>
</dbReference>
<feature type="domain" description="DUF5808" evidence="3">
    <location>
        <begin position="325"/>
        <end position="350"/>
    </location>
</feature>
<proteinExistence type="predicted"/>
<evidence type="ECO:0000259" key="3">
    <source>
        <dbReference type="Pfam" id="PF19124"/>
    </source>
</evidence>
<evidence type="ECO:0000256" key="1">
    <source>
        <dbReference type="SAM" id="Phobius"/>
    </source>
</evidence>
<feature type="domain" description="DUF1648" evidence="2">
    <location>
        <begin position="146"/>
        <end position="193"/>
    </location>
</feature>
<dbReference type="PIRSF" id="PIRSF032908">
    <property type="entry name" value="UCP032908"/>
    <property type="match status" value="1"/>
</dbReference>
<feature type="transmembrane region" description="Helical" evidence="1">
    <location>
        <begin position="137"/>
        <end position="156"/>
    </location>
</feature>
<evidence type="ECO:0000259" key="2">
    <source>
        <dbReference type="Pfam" id="PF07853"/>
    </source>
</evidence>
<dbReference type="EMBL" id="JAUBDI010000004">
    <property type="protein sequence ID" value="MDW0112912.1"/>
    <property type="molecule type" value="Genomic_DNA"/>
</dbReference>
<feature type="transmembrane region" description="Helical" evidence="1">
    <location>
        <begin position="77"/>
        <end position="101"/>
    </location>
</feature>
<dbReference type="InterPro" id="IPR043831">
    <property type="entry name" value="DUF5808"/>
</dbReference>
<feature type="transmembrane region" description="Helical" evidence="1">
    <location>
        <begin position="262"/>
        <end position="286"/>
    </location>
</feature>
<evidence type="ECO:0000313" key="5">
    <source>
        <dbReference type="Proteomes" id="UP001282284"/>
    </source>
</evidence>
<keyword evidence="1" id="KW-0472">Membrane</keyword>
<protein>
    <submittedName>
        <fullName evidence="4">DUF5808 domain-containing protein</fullName>
    </submittedName>
</protein>
<feature type="transmembrane region" description="Helical" evidence="1">
    <location>
        <begin position="50"/>
        <end position="71"/>
    </location>
</feature>
<dbReference type="Proteomes" id="UP001282284">
    <property type="component" value="Unassembled WGS sequence"/>
</dbReference>
<dbReference type="RefSeq" id="WP_317942896.1">
    <property type="nucleotide sequence ID" value="NZ_JAUBDI010000004.1"/>
</dbReference>
<dbReference type="PANTHER" id="PTHR37810:SF9">
    <property type="entry name" value="MEMBRANE PROTEIN"/>
    <property type="match status" value="1"/>
</dbReference>
<dbReference type="Pfam" id="PF07853">
    <property type="entry name" value="DUF1648"/>
    <property type="match status" value="1"/>
</dbReference>
<keyword evidence="1" id="KW-1133">Transmembrane helix</keyword>
<organism evidence="4 5">
    <name type="scientific">Sporosarcina saromensis</name>
    <dbReference type="NCBI Taxonomy" id="359365"/>
    <lineage>
        <taxon>Bacteria</taxon>
        <taxon>Bacillati</taxon>
        <taxon>Bacillota</taxon>
        <taxon>Bacilli</taxon>
        <taxon>Bacillales</taxon>
        <taxon>Caryophanaceae</taxon>
        <taxon>Sporosarcina</taxon>
    </lineage>
</organism>
<dbReference type="Pfam" id="PF19124">
    <property type="entry name" value="DUF5808"/>
    <property type="match status" value="1"/>
</dbReference>
<feature type="transmembrane region" description="Helical" evidence="1">
    <location>
        <begin position="184"/>
        <end position="206"/>
    </location>
</feature>
<dbReference type="PANTHER" id="PTHR37810">
    <property type="entry name" value="IMMUNITY PROTEIN SDPI"/>
    <property type="match status" value="1"/>
</dbReference>
<sequence length="367" mass="40841">MTVIIMTVIILFLTGMQAGTPYFVKRTVVFGVTIPEGHTEDSKLAQYKKYYMTGTLLTGLTSAITFIVLSLNDSTEATIVGSGLALQFFTLLISMILYVVFHTKTAKQKQDNEWGATLKQIRVVDLSSRSADEMLPTIYFTLPMTITIGLIIYTIINYEHLPHLIPTHWGPTGAPDAFSEKNPFTAVALLLILLVMQGMMSAINYFTKKSGIKLNATNKNKSKIQQLTFRKYTSWFLFLTTLLTTLLLAFFQLTIIHEEIGGTLLLITAPLGFLVISLVGAAIYAYKIGQGGARIQIDLEEQTPQGITDVDEDRYWKAGVFYVNKNDPSIFVEKRFGVGWTINLGNPIGYFILFGPIAVILAIAFFL</sequence>
<keyword evidence="1" id="KW-0812">Transmembrane</keyword>
<dbReference type="InterPro" id="IPR014574">
    <property type="entry name" value="UCP032908"/>
</dbReference>
<keyword evidence="5" id="KW-1185">Reference proteome</keyword>
<gene>
    <name evidence="4" type="ORF">QT711_06915</name>
</gene>